<name>A0ABN8S2V3_9CNID</name>
<protein>
    <submittedName>
        <fullName evidence="1">Uncharacterized protein</fullName>
    </submittedName>
</protein>
<gene>
    <name evidence="1" type="ORF">PLOB_00033477</name>
</gene>
<dbReference type="InterPro" id="IPR027417">
    <property type="entry name" value="P-loop_NTPase"/>
</dbReference>
<evidence type="ECO:0000313" key="2">
    <source>
        <dbReference type="Proteomes" id="UP001159405"/>
    </source>
</evidence>
<organism evidence="1 2">
    <name type="scientific">Porites lobata</name>
    <dbReference type="NCBI Taxonomy" id="104759"/>
    <lineage>
        <taxon>Eukaryota</taxon>
        <taxon>Metazoa</taxon>
        <taxon>Cnidaria</taxon>
        <taxon>Anthozoa</taxon>
        <taxon>Hexacorallia</taxon>
        <taxon>Scleractinia</taxon>
        <taxon>Fungiina</taxon>
        <taxon>Poritidae</taxon>
        <taxon>Porites</taxon>
    </lineage>
</organism>
<dbReference type="SUPFAM" id="SSF52540">
    <property type="entry name" value="P-loop containing nucleoside triphosphate hydrolases"/>
    <property type="match status" value="1"/>
</dbReference>
<dbReference type="InterPro" id="IPR000358">
    <property type="entry name" value="RNR_small_fam"/>
</dbReference>
<dbReference type="PANTHER" id="PTHR23409">
    <property type="entry name" value="RIBONUCLEOSIDE-DIPHOSPHATE REDUCTASE SMALL CHAIN"/>
    <property type="match status" value="1"/>
</dbReference>
<reference evidence="1 2" key="1">
    <citation type="submission" date="2022-05" db="EMBL/GenBank/DDBJ databases">
        <authorList>
            <consortium name="Genoscope - CEA"/>
            <person name="William W."/>
        </authorList>
    </citation>
    <scope>NUCLEOTIDE SEQUENCE [LARGE SCALE GENOMIC DNA]</scope>
</reference>
<accession>A0ABN8S2V3</accession>
<proteinExistence type="predicted"/>
<dbReference type="PANTHER" id="PTHR23409:SF21">
    <property type="entry name" value="CAPSID PROTEIN"/>
    <property type="match status" value="1"/>
</dbReference>
<dbReference type="Proteomes" id="UP001159405">
    <property type="component" value="Unassembled WGS sequence"/>
</dbReference>
<comment type="caution">
    <text evidence="1">The sequence shown here is derived from an EMBL/GenBank/DDBJ whole genome shotgun (WGS) entry which is preliminary data.</text>
</comment>
<sequence>MSSLDIFSVPSTDYTLQGYKMVPYHKLSASITPMKFSVQALEDFVDLNRSYFVVDLRLSTSGTNGIVADANSASDANNTKFTYAVNNLAHTIFKQINVRFNGTLMTEQTDTYPYSAYLQTLLNYSQDDGETLLAPQGWVNFLNVAPTLTSGGGDDISTLAGYLHNNNNLLKTLTTPFRGNAVVRMIMRPYLPVFHTGKIMVPGVEMNFEFHFNSPDFYTWATLNDGTKAYVRLREEDVDITLHLCRLNLNPDIYSNLEGERKLRKQVVKYPVVSDQIRTFSFNGATPVWMEDNLFLGRVPQRMIVGILDSTAFNGAKEKYPFAFQSKGVTSIRQFIEGEEYPYVTLEFAGNNTLKDWEGYRRFLDAAGSVAKHREFMVKPGDWGHNKNCTLYMWNNVPSGDADSLKLNPKQTGNHWLGLWTDQGVCDVMDSYGLPLTVYDAPGLHEWIAKHWKYVVRSDRTLQAYDSRACGHYAFTYLQDRVRGRTLLEYVESFRDGDYVWNDHRVGERVRAWIETKLNEAAMDEPDGPETQHCLAAIVRNGDIMIRHPCNTLVGGPSGCGKSTWTRGLLRHADELMHPPPRVKHYCYGAWQPAFDEMKQEKVQFHEGLPTSEELDQWFGPTQGGLLVLDDLMDEGANEKRVLDLFSKHSHHRNISVLFLCQDLFPPGKFAKTISRNAHYIVAFKNPRDQVGMRTLTLQAFPNDWSHVMNIFRECTQRPFGYLMLDLHPASDGRYRLFTNVLPEIDR</sequence>
<keyword evidence="2" id="KW-1185">Reference proteome</keyword>
<evidence type="ECO:0000313" key="1">
    <source>
        <dbReference type="EMBL" id="CAH3185878.1"/>
    </source>
</evidence>
<dbReference type="EMBL" id="CALNXK010000449">
    <property type="protein sequence ID" value="CAH3185878.1"/>
    <property type="molecule type" value="Genomic_DNA"/>
</dbReference>